<dbReference type="STRING" id="1296100.A0A1B9GBS9"/>
<evidence type="ECO:0000256" key="6">
    <source>
        <dbReference type="ARBA" id="ARBA00022729"/>
    </source>
</evidence>
<dbReference type="PANTHER" id="PTHR18929:SF132">
    <property type="entry name" value="PROTEIN DISULFIDE-ISOMERASE A3"/>
    <property type="match status" value="1"/>
</dbReference>
<dbReference type="InterPro" id="IPR017937">
    <property type="entry name" value="Thioredoxin_CS"/>
</dbReference>
<evidence type="ECO:0000256" key="5">
    <source>
        <dbReference type="ARBA" id="ARBA00012723"/>
    </source>
</evidence>
<evidence type="ECO:0000256" key="8">
    <source>
        <dbReference type="ARBA" id="ARBA00022824"/>
    </source>
</evidence>
<dbReference type="Proteomes" id="UP000092730">
    <property type="component" value="Chromosome 2"/>
</dbReference>
<feature type="region of interest" description="Disordered" evidence="15">
    <location>
        <begin position="474"/>
        <end position="504"/>
    </location>
</feature>
<dbReference type="InterPro" id="IPR013766">
    <property type="entry name" value="Thioredoxin_domain"/>
</dbReference>
<evidence type="ECO:0000256" key="2">
    <source>
        <dbReference type="ARBA" id="ARBA00002692"/>
    </source>
</evidence>
<dbReference type="EC" id="5.3.4.1" evidence="5 14"/>
<evidence type="ECO:0000256" key="11">
    <source>
        <dbReference type="ARBA" id="ARBA00023284"/>
    </source>
</evidence>
<comment type="catalytic activity">
    <reaction evidence="1 14">
        <text>Catalyzes the rearrangement of -S-S- bonds in proteins.</text>
        <dbReference type="EC" id="5.3.4.1"/>
    </reaction>
</comment>
<reference evidence="18" key="4">
    <citation type="submission" date="2024-02" db="EMBL/GenBank/DDBJ databases">
        <title>Comparative genomics of Cryptococcus and Kwoniella reveals pathogenesis evolution and contrasting modes of karyotype evolution via chromosome fusion or intercentromeric recombination.</title>
        <authorList>
            <person name="Coelho M.A."/>
            <person name="David-Palma M."/>
            <person name="Shea T."/>
            <person name="Bowers K."/>
            <person name="McGinley-Smith S."/>
            <person name="Mohammad A.W."/>
            <person name="Gnirke A."/>
            <person name="Yurkov A.M."/>
            <person name="Nowrousian M."/>
            <person name="Sun S."/>
            <person name="Cuomo C.A."/>
            <person name="Heitman J."/>
        </authorList>
    </citation>
    <scope>NUCLEOTIDE SEQUENCE</scope>
    <source>
        <strain evidence="18">CBS 10118</strain>
    </source>
</reference>
<keyword evidence="6 14" id="KW-0732">Signal</keyword>
<dbReference type="PRINTS" id="PR00421">
    <property type="entry name" value="THIOREDOXIN"/>
</dbReference>
<dbReference type="PROSITE" id="PS51352">
    <property type="entry name" value="THIOREDOXIN_2"/>
    <property type="match status" value="2"/>
</dbReference>
<feature type="signal peptide" evidence="14">
    <location>
        <begin position="1"/>
        <end position="23"/>
    </location>
</feature>
<reference evidence="17" key="3">
    <citation type="submission" date="2014-01" db="EMBL/GenBank/DDBJ databases">
        <title>Evolution of pathogenesis and genome organization in the Tremellales.</title>
        <authorList>
            <person name="Cuomo C."/>
            <person name="Litvintseva A."/>
            <person name="Heitman J."/>
            <person name="Chen Y."/>
            <person name="Sun S."/>
            <person name="Springer D."/>
            <person name="Dromer F."/>
            <person name="Young S."/>
            <person name="Zeng Q."/>
            <person name="Chapman S."/>
            <person name="Gujja S."/>
            <person name="Saif S."/>
            <person name="Birren B."/>
        </authorList>
    </citation>
    <scope>NUCLEOTIDE SEQUENCE</scope>
    <source>
        <strain evidence="17">CBS 10118</strain>
    </source>
</reference>
<dbReference type="CDD" id="cd02995">
    <property type="entry name" value="PDI_a_PDI_a'_C"/>
    <property type="match status" value="1"/>
</dbReference>
<dbReference type="NCBIfam" id="TIGR01130">
    <property type="entry name" value="ER_PDI_fam"/>
    <property type="match status" value="1"/>
</dbReference>
<dbReference type="CDD" id="cd02981">
    <property type="entry name" value="PDI_b_family"/>
    <property type="match status" value="1"/>
</dbReference>
<comment type="similarity">
    <text evidence="4 13">Belongs to the protein disulfide isomerase family.</text>
</comment>
<evidence type="ECO:0000256" key="9">
    <source>
        <dbReference type="ARBA" id="ARBA00023157"/>
    </source>
</evidence>
<evidence type="ECO:0000256" key="13">
    <source>
        <dbReference type="RuleBase" id="RU004208"/>
    </source>
</evidence>
<dbReference type="InterPro" id="IPR005792">
    <property type="entry name" value="Prot_disulphide_isomerase"/>
</dbReference>
<dbReference type="GeneID" id="30207734"/>
<dbReference type="EMBL" id="CP144542">
    <property type="protein sequence ID" value="WVW82616.1"/>
    <property type="molecule type" value="Genomic_DNA"/>
</dbReference>
<dbReference type="KEGG" id="kbi:30207734"/>
<keyword evidence="8" id="KW-0256">Endoplasmic reticulum</keyword>
<keyword evidence="9 12" id="KW-1015">Disulfide bond</keyword>
<evidence type="ECO:0000256" key="4">
    <source>
        <dbReference type="ARBA" id="ARBA00006347"/>
    </source>
</evidence>
<sequence>MKISSGLTLALTALLPALTSVVASDVIDLAEDTFKGEVYGEDLALVEFFAPWCGHCKNLAPHYEEAATELQKKGIKLAKVDCTEQANLCQEYGVNGYPTLKVFRNGTPTDYTGPRKADGIISYMIKQSLPAVSDVTPDSHAEFIKSDKVVLVAYGDASHPIPTAYSEYANVARDSYLFGQFTDSSLPSLPSLPESPSLPVIVLYKSFDEGYSILPSSDLSSLDVSQLTEFVKTNSVPLFDEISPENFGTYAEQGLPIAYLFADPAESSSRDKLVEELKSTAKELKGKINFVHIDAIKFVDHGKSLNLPGDNWPAFVIQDLAAQTKYPLQNEAVSAKSVKAFLEKFVAGEIQPSIKSAPIPAKQDEPVYKLVADDWENVFGDLEKDVFAEFFAPWCGHCQRLAPIWDTLAEKYASNSNILIAQMDATENDIPPAAPFKVQGFPTLKFRAAGSSEFIDYNGDRSLDSLVEFVETHRKSSGGEGAAGGAEVDEEVWEDEEAPEHDEL</sequence>
<feature type="chain" id="PRO_5042304761" description="Protein disulfide-isomerase" evidence="14">
    <location>
        <begin position="24"/>
        <end position="504"/>
    </location>
</feature>
<keyword evidence="7" id="KW-0677">Repeat</keyword>
<dbReference type="InterPro" id="IPR036249">
    <property type="entry name" value="Thioredoxin-like_sf"/>
</dbReference>
<evidence type="ECO:0000313" key="17">
    <source>
        <dbReference type="EMBL" id="OCF28476.1"/>
    </source>
</evidence>
<reference evidence="18" key="2">
    <citation type="submission" date="2013-07" db="EMBL/GenBank/DDBJ databases">
        <authorList>
            <consortium name="The Broad Institute Genome Sequencing Platform"/>
            <person name="Cuomo C."/>
            <person name="Litvintseva A."/>
            <person name="Chen Y."/>
            <person name="Heitman J."/>
            <person name="Sun S."/>
            <person name="Springer D."/>
            <person name="Dromer F."/>
            <person name="Young S.K."/>
            <person name="Zeng Q."/>
            <person name="Gargeya S."/>
            <person name="Fitzgerald M."/>
            <person name="Abouelleil A."/>
            <person name="Alvarado L."/>
            <person name="Berlin A.M."/>
            <person name="Chapman S.B."/>
            <person name="Dewar J."/>
            <person name="Goldberg J."/>
            <person name="Griggs A."/>
            <person name="Gujja S."/>
            <person name="Hansen M."/>
            <person name="Howarth C."/>
            <person name="Imamovic A."/>
            <person name="Larimer J."/>
            <person name="McCowan C."/>
            <person name="Murphy C."/>
            <person name="Pearson M."/>
            <person name="Priest M."/>
            <person name="Roberts A."/>
            <person name="Saif S."/>
            <person name="Shea T."/>
            <person name="Sykes S."/>
            <person name="Wortman J."/>
            <person name="Nusbaum C."/>
            <person name="Birren B."/>
        </authorList>
    </citation>
    <scope>NUCLEOTIDE SEQUENCE</scope>
    <source>
        <strain evidence="18">CBS 10118</strain>
    </source>
</reference>
<evidence type="ECO:0000313" key="19">
    <source>
        <dbReference type="Proteomes" id="UP000092730"/>
    </source>
</evidence>
<dbReference type="OrthoDB" id="427280at2759"/>
<dbReference type="GO" id="GO:0003756">
    <property type="term" value="F:protein disulfide isomerase activity"/>
    <property type="evidence" value="ECO:0007669"/>
    <property type="project" value="UniProtKB-EC"/>
</dbReference>
<dbReference type="Pfam" id="PF13848">
    <property type="entry name" value="Thioredoxin_6"/>
    <property type="match status" value="1"/>
</dbReference>
<dbReference type="PANTHER" id="PTHR18929">
    <property type="entry name" value="PROTEIN DISULFIDE ISOMERASE"/>
    <property type="match status" value="1"/>
</dbReference>
<accession>A0A1B9GBS9</accession>
<dbReference type="AlphaFoldDB" id="A0A1B9GBS9"/>
<dbReference type="CDD" id="cd02961">
    <property type="entry name" value="PDI_a_family"/>
    <property type="match status" value="1"/>
</dbReference>
<dbReference type="GO" id="GO:0034976">
    <property type="term" value="P:response to endoplasmic reticulum stress"/>
    <property type="evidence" value="ECO:0007669"/>
    <property type="project" value="TreeGrafter"/>
</dbReference>
<dbReference type="GO" id="GO:0005788">
    <property type="term" value="C:endoplasmic reticulum lumen"/>
    <property type="evidence" value="ECO:0007669"/>
    <property type="project" value="UniProtKB-SubCell"/>
</dbReference>
<dbReference type="FunFam" id="3.40.30.10:FF:000017">
    <property type="entry name" value="Protein disulfide-isomerase A4"/>
    <property type="match status" value="1"/>
</dbReference>
<evidence type="ECO:0000256" key="3">
    <source>
        <dbReference type="ARBA" id="ARBA00004319"/>
    </source>
</evidence>
<dbReference type="InterPro" id="IPR005788">
    <property type="entry name" value="PDI_thioredoxin-like_dom"/>
</dbReference>
<dbReference type="FunFam" id="3.40.30.10:FF:000275">
    <property type="entry name" value="Protein disulfide-isomerase, putative"/>
    <property type="match status" value="1"/>
</dbReference>
<evidence type="ECO:0000256" key="1">
    <source>
        <dbReference type="ARBA" id="ARBA00001182"/>
    </source>
</evidence>
<dbReference type="NCBIfam" id="TIGR01126">
    <property type="entry name" value="pdi_dom"/>
    <property type="match status" value="1"/>
</dbReference>
<dbReference type="PROSITE" id="PS00194">
    <property type="entry name" value="THIOREDOXIN_1"/>
    <property type="match status" value="2"/>
</dbReference>
<keyword evidence="11 12" id="KW-0676">Redox-active center</keyword>
<evidence type="ECO:0000313" key="18">
    <source>
        <dbReference type="EMBL" id="WVW82616.1"/>
    </source>
</evidence>
<dbReference type="GO" id="GO:0006457">
    <property type="term" value="P:protein folding"/>
    <property type="evidence" value="ECO:0007669"/>
    <property type="project" value="TreeGrafter"/>
</dbReference>
<dbReference type="SUPFAM" id="SSF52833">
    <property type="entry name" value="Thioredoxin-like"/>
    <property type="match status" value="4"/>
</dbReference>
<feature type="disulfide bond" description="Redox-active" evidence="12">
    <location>
        <begin position="395"/>
        <end position="398"/>
    </location>
</feature>
<dbReference type="VEuPathDB" id="FungiDB:I302_03335"/>
<feature type="disulfide bond" description="Redox-active" evidence="12">
    <location>
        <begin position="53"/>
        <end position="56"/>
    </location>
</feature>
<evidence type="ECO:0000256" key="14">
    <source>
        <dbReference type="RuleBase" id="RU361130"/>
    </source>
</evidence>
<dbReference type="RefSeq" id="XP_019049546.1">
    <property type="nucleotide sequence ID" value="XM_019189984.1"/>
</dbReference>
<keyword evidence="19" id="KW-1185">Reference proteome</keyword>
<evidence type="ECO:0000256" key="15">
    <source>
        <dbReference type="SAM" id="MobiDB-lite"/>
    </source>
</evidence>
<evidence type="ECO:0000256" key="12">
    <source>
        <dbReference type="PIRSR" id="PIRSR605792-51"/>
    </source>
</evidence>
<reference evidence="17" key="1">
    <citation type="submission" date="2013-07" db="EMBL/GenBank/DDBJ databases">
        <title>The Genome Sequence of Cryptococcus bestiolae CBS10118.</title>
        <authorList>
            <consortium name="The Broad Institute Genome Sequencing Platform"/>
            <person name="Cuomo C."/>
            <person name="Litvintseva A."/>
            <person name="Chen Y."/>
            <person name="Heitman J."/>
            <person name="Sun S."/>
            <person name="Springer D."/>
            <person name="Dromer F."/>
            <person name="Young S.K."/>
            <person name="Zeng Q."/>
            <person name="Gargeya S."/>
            <person name="Fitzgerald M."/>
            <person name="Abouelleil A."/>
            <person name="Alvarado L."/>
            <person name="Berlin A.M."/>
            <person name="Chapman S.B."/>
            <person name="Dewar J."/>
            <person name="Goldberg J."/>
            <person name="Griggs A."/>
            <person name="Gujja S."/>
            <person name="Hansen M."/>
            <person name="Howarth C."/>
            <person name="Imamovic A."/>
            <person name="Larimer J."/>
            <person name="McCowan C."/>
            <person name="Murphy C."/>
            <person name="Pearson M."/>
            <person name="Priest M."/>
            <person name="Roberts A."/>
            <person name="Saif S."/>
            <person name="Shea T."/>
            <person name="Sykes S."/>
            <person name="Wortman J."/>
            <person name="Nusbaum C."/>
            <person name="Birren B."/>
        </authorList>
    </citation>
    <scope>NUCLEOTIDE SEQUENCE [LARGE SCALE GENOMIC DNA]</scope>
    <source>
        <strain evidence="17">CBS 10118</strain>
    </source>
</reference>
<gene>
    <name evidence="17" type="ORF">I302_03335</name>
    <name evidence="18" type="ORF">I302_104627</name>
</gene>
<comment type="function">
    <text evidence="2">Participates in the folding of proteins containing disulfide bonds, may be involved in glycosylation, prolyl hydroxylation and triglyceride transfer.</text>
</comment>
<name>A0A1B9GBS9_9TREE</name>
<dbReference type="Pfam" id="PF00085">
    <property type="entry name" value="Thioredoxin"/>
    <property type="match status" value="2"/>
</dbReference>
<evidence type="ECO:0000256" key="10">
    <source>
        <dbReference type="ARBA" id="ARBA00023235"/>
    </source>
</evidence>
<feature type="domain" description="Thioredoxin" evidence="16">
    <location>
        <begin position="345"/>
        <end position="475"/>
    </location>
</feature>
<keyword evidence="10 14" id="KW-0413">Isomerase</keyword>
<dbReference type="CDD" id="cd02982">
    <property type="entry name" value="PDI_b'_family"/>
    <property type="match status" value="1"/>
</dbReference>
<comment type="subcellular location">
    <subcellularLocation>
        <location evidence="3">Endoplasmic reticulum lumen</location>
    </subcellularLocation>
</comment>
<proteinExistence type="inferred from homology"/>
<protein>
    <recommendedName>
        <fullName evidence="5 14">Protein disulfide-isomerase</fullName>
        <ecNumber evidence="5 14">5.3.4.1</ecNumber>
    </recommendedName>
</protein>
<organism evidence="17">
    <name type="scientific">Kwoniella bestiolae CBS 10118</name>
    <dbReference type="NCBI Taxonomy" id="1296100"/>
    <lineage>
        <taxon>Eukaryota</taxon>
        <taxon>Fungi</taxon>
        <taxon>Dikarya</taxon>
        <taxon>Basidiomycota</taxon>
        <taxon>Agaricomycotina</taxon>
        <taxon>Tremellomycetes</taxon>
        <taxon>Tremellales</taxon>
        <taxon>Cryptococcaceae</taxon>
        <taxon>Kwoniella</taxon>
    </lineage>
</organism>
<feature type="compositionally biased region" description="Acidic residues" evidence="15">
    <location>
        <begin position="487"/>
        <end position="504"/>
    </location>
</feature>
<dbReference type="Gene3D" id="3.40.30.10">
    <property type="entry name" value="Glutaredoxin"/>
    <property type="match status" value="4"/>
</dbReference>
<dbReference type="EMBL" id="KI894019">
    <property type="protein sequence ID" value="OCF28476.1"/>
    <property type="molecule type" value="Genomic_DNA"/>
</dbReference>
<evidence type="ECO:0000259" key="16">
    <source>
        <dbReference type="PROSITE" id="PS51352"/>
    </source>
</evidence>
<evidence type="ECO:0000256" key="7">
    <source>
        <dbReference type="ARBA" id="ARBA00022737"/>
    </source>
</evidence>
<dbReference type="FunFam" id="3.40.30.10:FF:000139">
    <property type="entry name" value="Protein disulfide-isomerase"/>
    <property type="match status" value="1"/>
</dbReference>
<feature type="domain" description="Thioredoxin" evidence="16">
    <location>
        <begin position="9"/>
        <end position="130"/>
    </location>
</feature>